<keyword evidence="4" id="KW-1185">Reference proteome</keyword>
<dbReference type="InterPro" id="IPR029058">
    <property type="entry name" value="AB_hydrolase_fold"/>
</dbReference>
<evidence type="ECO:0000259" key="2">
    <source>
        <dbReference type="Pfam" id="PF00561"/>
    </source>
</evidence>
<protein>
    <submittedName>
        <fullName evidence="3">Alpha/beta hydrolase</fullName>
    </submittedName>
</protein>
<gene>
    <name evidence="3" type="ORF">I7412_27565</name>
</gene>
<dbReference type="Gene3D" id="3.40.50.1820">
    <property type="entry name" value="alpha/beta hydrolase"/>
    <property type="match status" value="1"/>
</dbReference>
<organism evidence="3 4">
    <name type="scientific">Frankia nepalensis</name>
    <dbReference type="NCBI Taxonomy" id="1836974"/>
    <lineage>
        <taxon>Bacteria</taxon>
        <taxon>Bacillati</taxon>
        <taxon>Actinomycetota</taxon>
        <taxon>Actinomycetes</taxon>
        <taxon>Frankiales</taxon>
        <taxon>Frankiaceae</taxon>
        <taxon>Frankia</taxon>
    </lineage>
</organism>
<proteinExistence type="predicted"/>
<dbReference type="PANTHER" id="PTHR43194:SF2">
    <property type="entry name" value="PEROXISOMAL MEMBRANE PROTEIN LPX1"/>
    <property type="match status" value="1"/>
</dbReference>
<comment type="caution">
    <text evidence="3">The sequence shown here is derived from an EMBL/GenBank/DDBJ whole genome shotgun (WGS) entry which is preliminary data.</text>
</comment>
<name>A0A937UPG7_9ACTN</name>
<dbReference type="InterPro" id="IPR000639">
    <property type="entry name" value="Epox_hydrolase-like"/>
</dbReference>
<dbReference type="PANTHER" id="PTHR43194">
    <property type="entry name" value="HYDROLASE ALPHA/BETA FOLD FAMILY"/>
    <property type="match status" value="1"/>
</dbReference>
<sequence length="309" mass="33084">MAAGGTGPLLAAGGTGPLATDGTGERRGTVLLLHGGGQTRHSWRRTGERMAEHGWSALAMDARGHGDSDWDPGEDYSHHAMADDLDAIAAAIGEPPVLVGASMGGITALLAQARDPSLGRALVLVDITPRIEPSGIRHIFDFMTSAPDGFASLEDAAAAIAAYNPRRKKPASLSGLKKNLRERNGRWYWHWDPAFMKMRDEPRRELAVGERIAPGASLSADEFLVEAEKVIQSDQLRDAARSIRVPTLLVRGKQSDIVSEEGVAELLALIPHAEYVDVTDAGHMVAGDDNDVFAGRLGDFLDRLPPLSH</sequence>
<evidence type="ECO:0000313" key="4">
    <source>
        <dbReference type="Proteomes" id="UP000604475"/>
    </source>
</evidence>
<dbReference type="InterPro" id="IPR000073">
    <property type="entry name" value="AB_hydrolase_1"/>
</dbReference>
<dbReference type="PRINTS" id="PR00412">
    <property type="entry name" value="EPOXHYDRLASE"/>
</dbReference>
<dbReference type="SUPFAM" id="SSF53474">
    <property type="entry name" value="alpha/beta-Hydrolases"/>
    <property type="match status" value="1"/>
</dbReference>
<dbReference type="InterPro" id="IPR050228">
    <property type="entry name" value="Carboxylesterase_BioH"/>
</dbReference>
<keyword evidence="3" id="KW-0378">Hydrolase</keyword>
<evidence type="ECO:0000313" key="3">
    <source>
        <dbReference type="EMBL" id="MBL7630854.1"/>
    </source>
</evidence>
<feature type="compositionally biased region" description="Low complexity" evidence="1">
    <location>
        <begin position="8"/>
        <end position="22"/>
    </location>
</feature>
<accession>A0A937UPG7</accession>
<dbReference type="Proteomes" id="UP000604475">
    <property type="component" value="Unassembled WGS sequence"/>
</dbReference>
<feature type="region of interest" description="Disordered" evidence="1">
    <location>
        <begin position="1"/>
        <end position="24"/>
    </location>
</feature>
<dbReference type="AlphaFoldDB" id="A0A937UPG7"/>
<dbReference type="GO" id="GO:0016787">
    <property type="term" value="F:hydrolase activity"/>
    <property type="evidence" value="ECO:0007669"/>
    <property type="project" value="UniProtKB-KW"/>
</dbReference>
<dbReference type="EMBL" id="JAEACQ010000255">
    <property type="protein sequence ID" value="MBL7630854.1"/>
    <property type="molecule type" value="Genomic_DNA"/>
</dbReference>
<evidence type="ECO:0000256" key="1">
    <source>
        <dbReference type="SAM" id="MobiDB-lite"/>
    </source>
</evidence>
<feature type="domain" description="AB hydrolase-1" evidence="2">
    <location>
        <begin position="29"/>
        <end position="285"/>
    </location>
</feature>
<dbReference type="Pfam" id="PF00561">
    <property type="entry name" value="Abhydrolase_1"/>
    <property type="match status" value="1"/>
</dbReference>
<reference evidence="3" key="1">
    <citation type="submission" date="2020-12" db="EMBL/GenBank/DDBJ databases">
        <title>Genomic characterization of non-nitrogen-fixing Frankia strains.</title>
        <authorList>
            <person name="Carlos-Shanley C."/>
            <person name="Guerra T."/>
            <person name="Hahn D."/>
        </authorList>
    </citation>
    <scope>NUCLEOTIDE SEQUENCE</scope>
    <source>
        <strain evidence="3">CN6</strain>
    </source>
</reference>